<dbReference type="InterPro" id="IPR004365">
    <property type="entry name" value="NA-bd_OB_tRNA"/>
</dbReference>
<dbReference type="EC" id="6.1.1.6" evidence="2"/>
<comment type="similarity">
    <text evidence="1">Belongs to the class-II aminoacyl-tRNA synthetase family.</text>
</comment>
<dbReference type="GO" id="GO:0006430">
    <property type="term" value="P:lysyl-tRNA aminoacylation"/>
    <property type="evidence" value="ECO:0007669"/>
    <property type="project" value="TreeGrafter"/>
</dbReference>
<evidence type="ECO:0000256" key="6">
    <source>
        <dbReference type="ARBA" id="ARBA00022917"/>
    </source>
</evidence>
<dbReference type="SUPFAM" id="SSF50249">
    <property type="entry name" value="Nucleic acid-binding proteins"/>
    <property type="match status" value="2"/>
</dbReference>
<dbReference type="Gene3D" id="3.30.930.10">
    <property type="entry name" value="Bira Bifunctional Protein, Domain 2"/>
    <property type="match status" value="2"/>
</dbReference>
<keyword evidence="6" id="KW-0648">Protein biosynthesis</keyword>
<evidence type="ECO:0000256" key="4">
    <source>
        <dbReference type="ARBA" id="ARBA00022741"/>
    </source>
</evidence>
<dbReference type="AlphaFoldDB" id="A0AAW0JL29"/>
<dbReference type="Proteomes" id="UP000237347">
    <property type="component" value="Unassembled WGS sequence"/>
</dbReference>
<name>A0AAW0JL29_QUESU</name>
<keyword evidence="3 13" id="KW-0436">Ligase</keyword>
<comment type="catalytic activity">
    <reaction evidence="9">
        <text>tRNA(Lys) + L-lysine + ATP = L-lysyl-tRNA(Lys) + AMP + diphosphate</text>
        <dbReference type="Rhea" id="RHEA:20792"/>
        <dbReference type="Rhea" id="RHEA-COMP:9696"/>
        <dbReference type="Rhea" id="RHEA-COMP:9697"/>
        <dbReference type="ChEBI" id="CHEBI:30616"/>
        <dbReference type="ChEBI" id="CHEBI:32551"/>
        <dbReference type="ChEBI" id="CHEBI:33019"/>
        <dbReference type="ChEBI" id="CHEBI:78442"/>
        <dbReference type="ChEBI" id="CHEBI:78529"/>
        <dbReference type="ChEBI" id="CHEBI:456215"/>
        <dbReference type="EC" id="6.1.1.6"/>
    </reaction>
</comment>
<evidence type="ECO:0000313" key="14">
    <source>
        <dbReference type="Proteomes" id="UP000237347"/>
    </source>
</evidence>
<dbReference type="GO" id="GO:0005524">
    <property type="term" value="F:ATP binding"/>
    <property type="evidence" value="ECO:0007669"/>
    <property type="project" value="UniProtKB-KW"/>
</dbReference>
<keyword evidence="4" id="KW-0547">Nucleotide-binding</keyword>
<evidence type="ECO:0000259" key="12">
    <source>
        <dbReference type="Pfam" id="PF01336"/>
    </source>
</evidence>
<dbReference type="EMBL" id="PKMF04000530">
    <property type="protein sequence ID" value="KAK7827026.1"/>
    <property type="molecule type" value="Genomic_DNA"/>
</dbReference>
<evidence type="ECO:0000313" key="13">
    <source>
        <dbReference type="EMBL" id="KAK7827026.1"/>
    </source>
</evidence>
<evidence type="ECO:0000256" key="9">
    <source>
        <dbReference type="ARBA" id="ARBA00048573"/>
    </source>
</evidence>
<dbReference type="PANTHER" id="PTHR42918">
    <property type="entry name" value="LYSYL-TRNA SYNTHETASE"/>
    <property type="match status" value="1"/>
</dbReference>
<evidence type="ECO:0000256" key="3">
    <source>
        <dbReference type="ARBA" id="ARBA00022598"/>
    </source>
</evidence>
<dbReference type="Gene3D" id="2.40.50.140">
    <property type="entry name" value="Nucleic acid-binding proteins"/>
    <property type="match status" value="2"/>
</dbReference>
<keyword evidence="7" id="KW-0030">Aminoacyl-tRNA synthetase</keyword>
<evidence type="ECO:0000259" key="11">
    <source>
        <dbReference type="Pfam" id="PF00152"/>
    </source>
</evidence>
<proteinExistence type="inferred from homology"/>
<feature type="non-terminal residue" evidence="13">
    <location>
        <position position="580"/>
    </location>
</feature>
<dbReference type="GO" id="GO:0000049">
    <property type="term" value="F:tRNA binding"/>
    <property type="evidence" value="ECO:0007669"/>
    <property type="project" value="TreeGrafter"/>
</dbReference>
<dbReference type="GO" id="GO:0005829">
    <property type="term" value="C:cytosol"/>
    <property type="evidence" value="ECO:0007669"/>
    <property type="project" value="TreeGrafter"/>
</dbReference>
<dbReference type="InterPro" id="IPR045864">
    <property type="entry name" value="aa-tRNA-synth_II/BPL/LPL"/>
</dbReference>
<sequence>MEGLVVTGSPAAGETETLSKNALKKELKNRQKEEERRRKEEEKAKQLNMMEYDVLLAVISKAASMADSSSKKSAAADDEDMDPTQYFENRLKHLESLRAAGEEPYPHYFPVTMSIPDYVEQYKNIGNEEHLEDVTVNLAGRIMSKRSSSSKLFFYDLHGDGAKVQVMADASLNMMEYDVLLAVISKAASMTDSRSKKSAAADDEDMDPTQYLENRQKHVASLRAAGEEPCPHKFPVAMSIPECVEQYKNIGNGEHLEDVTVNLAGRIMSKRSSSSKLFFYDLHGGGAKVQVMADASKSDLSEEEFWRFHSTVKCGDIVGVKGFPGQKPKAVSASDNANLKKEEAWVPGRPRNPKTYILKNQETRYRQRYLDLMLNVEVRQIFETRSLIIQYIRCFLKKRGFLEVETPMMNMIPGGAAARPFCVTGMVKKLTGGYKIKYHANGLDEDPIEIDFTPPFRKIDMIEELEKMANLNIPKDFSSDEANKYLKDACTKYEIKCAPPETTARLLDKLVGHFLEETCTNPTFIINHPELMSPLAKWHRTKKGLTERFELFINKHELCNAYTELNDPVVQRQRFAEQLK</sequence>
<keyword evidence="14" id="KW-1185">Reference proteome</keyword>
<protein>
    <recommendedName>
        <fullName evidence="2">lysine--tRNA ligase</fullName>
        <ecNumber evidence="2">6.1.1.6</ecNumber>
    </recommendedName>
    <alternativeName>
        <fullName evidence="8">Lysyl-tRNA synthetase</fullName>
    </alternativeName>
</protein>
<feature type="domain" description="OB" evidence="12">
    <location>
        <begin position="261"/>
        <end position="328"/>
    </location>
</feature>
<reference evidence="13 14" key="1">
    <citation type="journal article" date="2018" name="Sci. Data">
        <title>The draft genome sequence of cork oak.</title>
        <authorList>
            <person name="Ramos A.M."/>
            <person name="Usie A."/>
            <person name="Barbosa P."/>
            <person name="Barros P.M."/>
            <person name="Capote T."/>
            <person name="Chaves I."/>
            <person name="Simoes F."/>
            <person name="Abreu I."/>
            <person name="Carrasquinho I."/>
            <person name="Faro C."/>
            <person name="Guimaraes J.B."/>
            <person name="Mendonca D."/>
            <person name="Nobrega F."/>
            <person name="Rodrigues L."/>
            <person name="Saibo N.J.M."/>
            <person name="Varela M.C."/>
            <person name="Egas C."/>
            <person name="Matos J."/>
            <person name="Miguel C.M."/>
            <person name="Oliveira M.M."/>
            <person name="Ricardo C.P."/>
            <person name="Goncalves S."/>
        </authorList>
    </citation>
    <scope>NUCLEOTIDE SEQUENCE [LARGE SCALE GENOMIC DNA]</scope>
    <source>
        <strain evidence="14">cv. HL8</strain>
    </source>
</reference>
<dbReference type="InterPro" id="IPR012340">
    <property type="entry name" value="NA-bd_OB-fold"/>
</dbReference>
<evidence type="ECO:0000256" key="2">
    <source>
        <dbReference type="ARBA" id="ARBA00013166"/>
    </source>
</evidence>
<dbReference type="Pfam" id="PF01336">
    <property type="entry name" value="tRNA_anti-codon"/>
    <property type="match status" value="1"/>
</dbReference>
<feature type="region of interest" description="Disordered" evidence="10">
    <location>
        <begin position="1"/>
        <end position="45"/>
    </location>
</feature>
<dbReference type="GO" id="GO:0004824">
    <property type="term" value="F:lysine-tRNA ligase activity"/>
    <property type="evidence" value="ECO:0007669"/>
    <property type="project" value="UniProtKB-EC"/>
</dbReference>
<accession>A0AAW0JL29</accession>
<dbReference type="CDD" id="cd04322">
    <property type="entry name" value="LysRS_N"/>
    <property type="match status" value="1"/>
</dbReference>
<comment type="caution">
    <text evidence="13">The sequence shown here is derived from an EMBL/GenBank/DDBJ whole genome shotgun (WGS) entry which is preliminary data.</text>
</comment>
<evidence type="ECO:0000256" key="8">
    <source>
        <dbReference type="ARBA" id="ARBA00030563"/>
    </source>
</evidence>
<organism evidence="13 14">
    <name type="scientific">Quercus suber</name>
    <name type="common">Cork oak</name>
    <dbReference type="NCBI Taxonomy" id="58331"/>
    <lineage>
        <taxon>Eukaryota</taxon>
        <taxon>Viridiplantae</taxon>
        <taxon>Streptophyta</taxon>
        <taxon>Embryophyta</taxon>
        <taxon>Tracheophyta</taxon>
        <taxon>Spermatophyta</taxon>
        <taxon>Magnoliopsida</taxon>
        <taxon>eudicotyledons</taxon>
        <taxon>Gunneridae</taxon>
        <taxon>Pentapetalae</taxon>
        <taxon>rosids</taxon>
        <taxon>fabids</taxon>
        <taxon>Fagales</taxon>
        <taxon>Fagaceae</taxon>
        <taxon>Quercus</taxon>
    </lineage>
</organism>
<feature type="compositionally biased region" description="Basic and acidic residues" evidence="10">
    <location>
        <begin position="23"/>
        <end position="45"/>
    </location>
</feature>
<dbReference type="InterPro" id="IPR044136">
    <property type="entry name" value="Lys-tRNA-ligase_II_N"/>
</dbReference>
<dbReference type="FunFam" id="2.40.50.140:FF:000050">
    <property type="entry name" value="Lysine--tRNA ligase"/>
    <property type="match status" value="2"/>
</dbReference>
<evidence type="ECO:0000256" key="1">
    <source>
        <dbReference type="ARBA" id="ARBA00008226"/>
    </source>
</evidence>
<feature type="domain" description="Aminoacyl-tRNA synthetase class II (D/K/N)" evidence="11">
    <location>
        <begin position="360"/>
        <end position="427"/>
    </location>
</feature>
<feature type="domain" description="Aminoacyl-tRNA synthetase class II (D/K/N)" evidence="11">
    <location>
        <begin position="436"/>
        <end position="578"/>
    </location>
</feature>
<dbReference type="InterPro" id="IPR004364">
    <property type="entry name" value="Aa-tRNA-synt_II"/>
</dbReference>
<dbReference type="SUPFAM" id="SSF55681">
    <property type="entry name" value="Class II aaRS and biotin synthetases"/>
    <property type="match status" value="1"/>
</dbReference>
<evidence type="ECO:0000256" key="7">
    <source>
        <dbReference type="ARBA" id="ARBA00023146"/>
    </source>
</evidence>
<dbReference type="PANTHER" id="PTHR42918:SF9">
    <property type="entry name" value="LYSINE--TRNA LIGASE"/>
    <property type="match status" value="1"/>
</dbReference>
<evidence type="ECO:0000256" key="10">
    <source>
        <dbReference type="SAM" id="MobiDB-lite"/>
    </source>
</evidence>
<evidence type="ECO:0000256" key="5">
    <source>
        <dbReference type="ARBA" id="ARBA00022840"/>
    </source>
</evidence>
<dbReference type="Pfam" id="PF00152">
    <property type="entry name" value="tRNA-synt_2"/>
    <property type="match status" value="2"/>
</dbReference>
<gene>
    <name evidence="13" type="ORF">CFP56_031418</name>
</gene>
<keyword evidence="5" id="KW-0067">ATP-binding</keyword>